<dbReference type="InterPro" id="IPR036875">
    <property type="entry name" value="Znf_CCHC_sf"/>
</dbReference>
<organism evidence="3">
    <name type="scientific">Tanacetum cinerariifolium</name>
    <name type="common">Dalmatian daisy</name>
    <name type="synonym">Chrysanthemum cinerariifolium</name>
    <dbReference type="NCBI Taxonomy" id="118510"/>
    <lineage>
        <taxon>Eukaryota</taxon>
        <taxon>Viridiplantae</taxon>
        <taxon>Streptophyta</taxon>
        <taxon>Embryophyta</taxon>
        <taxon>Tracheophyta</taxon>
        <taxon>Spermatophyta</taxon>
        <taxon>Magnoliopsida</taxon>
        <taxon>eudicotyledons</taxon>
        <taxon>Gunneridae</taxon>
        <taxon>Pentapetalae</taxon>
        <taxon>asterids</taxon>
        <taxon>campanulids</taxon>
        <taxon>Asterales</taxon>
        <taxon>Asteraceae</taxon>
        <taxon>Asteroideae</taxon>
        <taxon>Anthemideae</taxon>
        <taxon>Anthemidinae</taxon>
        <taxon>Tanacetum</taxon>
    </lineage>
</organism>
<dbReference type="GO" id="GO:0003676">
    <property type="term" value="F:nucleic acid binding"/>
    <property type="evidence" value="ECO:0007669"/>
    <property type="project" value="InterPro"/>
</dbReference>
<feature type="domain" description="CCHC-type" evidence="2">
    <location>
        <begin position="83"/>
        <end position="98"/>
    </location>
</feature>
<dbReference type="GO" id="GO:0008270">
    <property type="term" value="F:zinc ion binding"/>
    <property type="evidence" value="ECO:0007669"/>
    <property type="project" value="UniProtKB-KW"/>
</dbReference>
<dbReference type="InterPro" id="IPR001878">
    <property type="entry name" value="Znf_CCHC"/>
</dbReference>
<keyword evidence="1" id="KW-0862">Zinc</keyword>
<dbReference type="Gene3D" id="4.10.60.10">
    <property type="entry name" value="Zinc finger, CCHC-type"/>
    <property type="match status" value="1"/>
</dbReference>
<comment type="caution">
    <text evidence="3">The sequence shown here is derived from an EMBL/GenBank/DDBJ whole genome shotgun (WGS) entry which is preliminary data.</text>
</comment>
<dbReference type="EMBL" id="BKCJ011729785">
    <property type="protein sequence ID" value="GFD48788.1"/>
    <property type="molecule type" value="Genomic_DNA"/>
</dbReference>
<reference evidence="3" key="1">
    <citation type="journal article" date="2019" name="Sci. Rep.">
        <title>Draft genome of Tanacetum cinerariifolium, the natural source of mosquito coil.</title>
        <authorList>
            <person name="Yamashiro T."/>
            <person name="Shiraishi A."/>
            <person name="Satake H."/>
            <person name="Nakayama K."/>
        </authorList>
    </citation>
    <scope>NUCLEOTIDE SEQUENCE</scope>
</reference>
<gene>
    <name evidence="3" type="ORF">Tci_920757</name>
</gene>
<protein>
    <recommendedName>
        <fullName evidence="2">CCHC-type domain-containing protein</fullName>
    </recommendedName>
</protein>
<keyword evidence="1" id="KW-0863">Zinc-finger</keyword>
<name>A0A699WSX3_TANCI</name>
<evidence type="ECO:0000313" key="3">
    <source>
        <dbReference type="EMBL" id="GFD48788.1"/>
    </source>
</evidence>
<accession>A0A699WSX3</accession>
<dbReference type="SUPFAM" id="SSF57756">
    <property type="entry name" value="Retrovirus zinc finger-like domains"/>
    <property type="match status" value="1"/>
</dbReference>
<evidence type="ECO:0000259" key="2">
    <source>
        <dbReference type="PROSITE" id="PS50158"/>
    </source>
</evidence>
<keyword evidence="1" id="KW-0479">Metal-binding</keyword>
<dbReference type="AlphaFoldDB" id="A0A699WSX3"/>
<proteinExistence type="predicted"/>
<evidence type="ECO:0000256" key="1">
    <source>
        <dbReference type="PROSITE-ProRule" id="PRU00047"/>
    </source>
</evidence>
<dbReference type="SMART" id="SM00343">
    <property type="entry name" value="ZnF_C2HC"/>
    <property type="match status" value="1"/>
</dbReference>
<dbReference type="PROSITE" id="PS50158">
    <property type="entry name" value="ZF_CCHC"/>
    <property type="match status" value="1"/>
</dbReference>
<sequence length="121" mass="14581">MEKKWRRISDAVIYSFFVSQSNSPQLDNEDLKQTDRDDLEEMDLKWQMDMLTMRDRRFIKKTGRNLDANRTYTIGFDMSKVECYNCHKRGHFARECRSQGTTGIKILLEELSQWRYLLLML</sequence>
<dbReference type="Pfam" id="PF00098">
    <property type="entry name" value="zf-CCHC"/>
    <property type="match status" value="1"/>
</dbReference>